<dbReference type="Proteomes" id="UP000053171">
    <property type="component" value="Unassembled WGS sequence"/>
</dbReference>
<feature type="active site" description="Nucleophile" evidence="4">
    <location>
        <position position="62"/>
    </location>
</feature>
<dbReference type="EC" id="5.4.99.12" evidence="4"/>
<dbReference type="GO" id="GO:0031119">
    <property type="term" value="P:tRNA pseudouridine synthesis"/>
    <property type="evidence" value="ECO:0007669"/>
    <property type="project" value="UniProtKB-UniRule"/>
</dbReference>
<comment type="similarity">
    <text evidence="1 4 5">Belongs to the tRNA pseudouridine synthase TruA family.</text>
</comment>
<evidence type="ECO:0000256" key="1">
    <source>
        <dbReference type="ARBA" id="ARBA00009375"/>
    </source>
</evidence>
<dbReference type="SUPFAM" id="SSF55120">
    <property type="entry name" value="Pseudouridine synthase"/>
    <property type="match status" value="1"/>
</dbReference>
<keyword evidence="3 4" id="KW-0413">Isomerase</keyword>
<dbReference type="InterPro" id="IPR020097">
    <property type="entry name" value="PsdUridine_synth_TruA_a/b_dom"/>
</dbReference>
<dbReference type="InterPro" id="IPR020095">
    <property type="entry name" value="PsdUridine_synth_TruA_C"/>
</dbReference>
<dbReference type="PANTHER" id="PTHR11142:SF0">
    <property type="entry name" value="TRNA PSEUDOURIDINE SYNTHASE-LIKE 1"/>
    <property type="match status" value="1"/>
</dbReference>
<dbReference type="Gene3D" id="3.30.70.660">
    <property type="entry name" value="Pseudouridine synthase I, catalytic domain, C-terminal subdomain"/>
    <property type="match status" value="1"/>
</dbReference>
<evidence type="ECO:0000313" key="10">
    <source>
        <dbReference type="Proteomes" id="UP000594975"/>
    </source>
</evidence>
<proteinExistence type="inferred from homology"/>
<reference evidence="7" key="2">
    <citation type="submission" date="2016-04" db="EMBL/GenBank/DDBJ databases">
        <authorList>
            <person name="Evans L.H."/>
            <person name="Alamgir A."/>
            <person name="Owens N."/>
            <person name="Weber N.D."/>
            <person name="Virtaneva K."/>
            <person name="Barbian K."/>
            <person name="Babar A."/>
            <person name="Rosenke K."/>
        </authorList>
    </citation>
    <scope>NUCLEOTIDE SEQUENCE [LARGE SCALE GENOMIC DNA]</scope>
    <source>
        <strain evidence="7">RUTW2-3</strain>
    </source>
</reference>
<evidence type="ECO:0000256" key="2">
    <source>
        <dbReference type="ARBA" id="ARBA00022694"/>
    </source>
</evidence>
<evidence type="ECO:0000256" key="3">
    <source>
        <dbReference type="ARBA" id="ARBA00023235"/>
    </source>
</evidence>
<reference evidence="9" key="1">
    <citation type="submission" date="2016-04" db="EMBL/GenBank/DDBJ databases">
        <authorList>
            <person name="Waterworth S."/>
            <person name="Matcher G."/>
        </authorList>
    </citation>
    <scope>NUCLEOTIDE SEQUENCE [LARGE SCALE GENOMIC DNA]</scope>
    <source>
        <strain evidence="9">RuSp02-3</strain>
    </source>
</reference>
<evidence type="ECO:0000256" key="4">
    <source>
        <dbReference type="HAMAP-Rule" id="MF_00171"/>
    </source>
</evidence>
<evidence type="ECO:0000313" key="8">
    <source>
        <dbReference type="EMBL" id="QPT54581.1"/>
    </source>
</evidence>
<comment type="subunit">
    <text evidence="4">Homodimer.</text>
</comment>
<dbReference type="PANTHER" id="PTHR11142">
    <property type="entry name" value="PSEUDOURIDYLATE SYNTHASE"/>
    <property type="match status" value="1"/>
</dbReference>
<reference evidence="7 9" key="3">
    <citation type="submission" date="2016-06" db="EMBL/GenBank/DDBJ databases">
        <title>Identification of putative biosynthetic pathways for the production of bioactive secondary metabolites by the marine actinomycete Kocuria kristinae RUTW2-3.</title>
        <authorList>
            <person name="Waterworth S.C."/>
            <person name="Walmsley T.A."/>
            <person name="Matongo T."/>
            <person name="Davies-Coleman M.T."/>
            <person name="Dorrington R.A."/>
        </authorList>
    </citation>
    <scope>NUCLEOTIDE SEQUENCE [LARGE SCALE GENOMIC DNA]</scope>
    <source>
        <strain evidence="9">RuSp02-3</strain>
        <strain evidence="7">RUTW2-3</strain>
    </source>
</reference>
<evidence type="ECO:0000313" key="9">
    <source>
        <dbReference type="Proteomes" id="UP000053171"/>
    </source>
</evidence>
<dbReference type="InterPro" id="IPR020094">
    <property type="entry name" value="TruA/RsuA/RluB/E/F_N"/>
</dbReference>
<dbReference type="EMBL" id="LJBJ02000002">
    <property type="protein sequence ID" value="OAX52813.1"/>
    <property type="molecule type" value="Genomic_DNA"/>
</dbReference>
<dbReference type="GO" id="GO:0003723">
    <property type="term" value="F:RNA binding"/>
    <property type="evidence" value="ECO:0007669"/>
    <property type="project" value="InterPro"/>
</dbReference>
<dbReference type="GO" id="GO:0160147">
    <property type="term" value="F:tRNA pseudouridine(38-40) synthase activity"/>
    <property type="evidence" value="ECO:0007669"/>
    <property type="project" value="UniProtKB-EC"/>
</dbReference>
<name>A0A199NW12_9MICC</name>
<keyword evidence="2 4" id="KW-0819">tRNA processing</keyword>
<dbReference type="InterPro" id="IPR020103">
    <property type="entry name" value="PsdUridine_synth_cat_dom_sf"/>
</dbReference>
<sequence length="319" mass="34520">MGAALPETDPPVRVRLDFAYDGAPFSGWARQPGLTTVQGCLEDALQLVLRHPVHLTVAGRTDAGVHAQHQVAHLDLPRAAWEALPGRRGTAERHAPDDPGAALVRKLNGALTRVLSGIAPAPRPGARPAGLGAILVRSAAAVDPSFDARFSALSRSYVYRIADGPRHQSPLTRGYTAWTPRELDPEQLSAAGRQLLGLHDFLSFCKPRPHATTVRELRSVDFRRAESGLIEARLQADAFCHHMVRAIVGACLAVGEGRRDEAWLRGRLEHPVRDSEIRLAPPEGLCLERIAYPQDAAGWADQAERARARRAAPSEAPGS</sequence>
<evidence type="ECO:0000313" key="7">
    <source>
        <dbReference type="EMBL" id="OAX52813.1"/>
    </source>
</evidence>
<dbReference type="AlphaFoldDB" id="A0A199NW12"/>
<dbReference type="InterPro" id="IPR001406">
    <property type="entry name" value="PsdUridine_synth_TruA"/>
</dbReference>
<comment type="caution">
    <text evidence="4">Lacks conserved residue(s) required for the propagation of feature annotation.</text>
</comment>
<dbReference type="CDD" id="cd02570">
    <property type="entry name" value="PseudoU_synth_EcTruA"/>
    <property type="match status" value="1"/>
</dbReference>
<gene>
    <name evidence="4 8" type="primary">truA</name>
    <name evidence="7" type="ORF">AN277_0201785</name>
    <name evidence="8" type="ORF">I6G21_01185</name>
</gene>
<accession>A0A199NW12</accession>
<dbReference type="HAMAP" id="MF_00171">
    <property type="entry name" value="TruA"/>
    <property type="match status" value="1"/>
</dbReference>
<evidence type="ECO:0000259" key="6">
    <source>
        <dbReference type="Pfam" id="PF01416"/>
    </source>
</evidence>
<organism evidence="7 9">
    <name type="scientific">Rothia kristinae</name>
    <dbReference type="NCBI Taxonomy" id="37923"/>
    <lineage>
        <taxon>Bacteria</taxon>
        <taxon>Bacillati</taxon>
        <taxon>Actinomycetota</taxon>
        <taxon>Actinomycetes</taxon>
        <taxon>Micrococcales</taxon>
        <taxon>Micrococcaceae</taxon>
        <taxon>Rothia</taxon>
    </lineage>
</organism>
<protein>
    <recommendedName>
        <fullName evidence="4">tRNA pseudouridine synthase A</fullName>
        <ecNumber evidence="4">5.4.99.12</ecNumber>
    </recommendedName>
    <alternativeName>
        <fullName evidence="4">tRNA pseudouridine(38-40) synthase</fullName>
    </alternativeName>
    <alternativeName>
        <fullName evidence="4">tRNA pseudouridylate synthase I</fullName>
    </alternativeName>
    <alternativeName>
        <fullName evidence="4">tRNA-uridine isomerase I</fullName>
    </alternativeName>
</protein>
<comment type="catalytic activity">
    <reaction evidence="4 5">
        <text>uridine(38/39/40) in tRNA = pseudouridine(38/39/40) in tRNA</text>
        <dbReference type="Rhea" id="RHEA:22376"/>
        <dbReference type="Rhea" id="RHEA-COMP:10085"/>
        <dbReference type="Rhea" id="RHEA-COMP:10087"/>
        <dbReference type="ChEBI" id="CHEBI:65314"/>
        <dbReference type="ChEBI" id="CHEBI:65315"/>
        <dbReference type="EC" id="5.4.99.12"/>
    </reaction>
</comment>
<evidence type="ECO:0000256" key="5">
    <source>
        <dbReference type="RuleBase" id="RU003792"/>
    </source>
</evidence>
<dbReference type="PATRIC" id="fig|37923.6.peg.921"/>
<feature type="binding site" evidence="4">
    <location>
        <position position="157"/>
    </location>
    <ligand>
        <name>substrate</name>
    </ligand>
</feature>
<dbReference type="Proteomes" id="UP000594975">
    <property type="component" value="Chromosome"/>
</dbReference>
<dbReference type="KEGG" id="rkr:I6G21_01185"/>
<dbReference type="Gene3D" id="3.30.70.580">
    <property type="entry name" value="Pseudouridine synthase I, catalytic domain, N-terminal subdomain"/>
    <property type="match status" value="1"/>
</dbReference>
<comment type="function">
    <text evidence="4">Formation of pseudouridine at positions 38, 39 and 40 in the anticodon stem and loop of transfer RNAs.</text>
</comment>
<feature type="domain" description="Pseudouridine synthase I TruA alpha/beta" evidence="6">
    <location>
        <begin position="193"/>
        <end position="293"/>
    </location>
</feature>
<keyword evidence="9" id="KW-1185">Reference proteome</keyword>
<reference evidence="8 10" key="4">
    <citation type="submission" date="2020-12" db="EMBL/GenBank/DDBJ databases">
        <title>FDA dAtabase for Regulatory Grade micrObial Sequences (FDA-ARGOS): Supporting development and validation of Infectious Disease Dx tests.</title>
        <authorList>
            <person name="Sproer C."/>
            <person name="Gronow S."/>
            <person name="Severitt S."/>
            <person name="Schroder I."/>
            <person name="Tallon L."/>
            <person name="Sadzewicz L."/>
            <person name="Zhao X."/>
            <person name="Boylan J."/>
            <person name="Ott S."/>
            <person name="Bowen H."/>
            <person name="Vavikolanu K."/>
            <person name="Mehta A."/>
            <person name="Aluvathingal J."/>
            <person name="Nadendla S."/>
            <person name="Lowell S."/>
            <person name="Myers T."/>
            <person name="Yan Y."/>
            <person name="Sichtig H."/>
        </authorList>
    </citation>
    <scope>NUCLEOTIDE SEQUENCE [LARGE SCALE GENOMIC DNA]</scope>
    <source>
        <strain evidence="8 10">FDAARGOS_864</strain>
    </source>
</reference>
<dbReference type="Pfam" id="PF01416">
    <property type="entry name" value="PseudoU_synth_1"/>
    <property type="match status" value="1"/>
</dbReference>
<dbReference type="EMBL" id="CP065738">
    <property type="protein sequence ID" value="QPT54581.1"/>
    <property type="molecule type" value="Genomic_DNA"/>
</dbReference>